<evidence type="ECO:0000256" key="2">
    <source>
        <dbReference type="ARBA" id="ARBA00022741"/>
    </source>
</evidence>
<dbReference type="EMBL" id="LOED01000015">
    <property type="protein sequence ID" value="KXG76885.1"/>
    <property type="molecule type" value="Genomic_DNA"/>
</dbReference>
<evidence type="ECO:0000313" key="8">
    <source>
        <dbReference type="Proteomes" id="UP000070427"/>
    </source>
</evidence>
<dbReference type="AlphaFoldDB" id="A0A140L8L0"/>
<dbReference type="RefSeq" id="WP_066353401.1">
    <property type="nucleotide sequence ID" value="NZ_LOED01000015.1"/>
</dbReference>
<keyword evidence="8" id="KW-1185">Reference proteome</keyword>
<reference evidence="7 8" key="1">
    <citation type="submission" date="2015-12" db="EMBL/GenBank/DDBJ databases">
        <title>Draft genome sequnece of Fervidicola ferrireducens strain Y170.</title>
        <authorList>
            <person name="Patel B.K."/>
        </authorList>
    </citation>
    <scope>NUCLEOTIDE SEQUENCE [LARGE SCALE GENOMIC DNA]</scope>
    <source>
        <strain evidence="7 8">Y170</strain>
    </source>
</reference>
<protein>
    <submittedName>
        <fullName evidence="7">Putative GTPase ArgK</fullName>
        <ecNumber evidence="7">3.6.-.-</ecNumber>
    </submittedName>
</protein>
<keyword evidence="5" id="KW-0143">Chaperone</keyword>
<dbReference type="Pfam" id="PF03308">
    <property type="entry name" value="MeaB"/>
    <property type="match status" value="1"/>
</dbReference>
<gene>
    <name evidence="7" type="primary">argK</name>
    <name evidence="7" type="ORF">AN618_13680</name>
</gene>
<dbReference type="InterPro" id="IPR027417">
    <property type="entry name" value="P-loop_NTPase"/>
</dbReference>
<evidence type="ECO:0000313" key="7">
    <source>
        <dbReference type="EMBL" id="KXG76885.1"/>
    </source>
</evidence>
<dbReference type="GO" id="GO:0005525">
    <property type="term" value="F:GTP binding"/>
    <property type="evidence" value="ECO:0007669"/>
    <property type="project" value="UniProtKB-KW"/>
</dbReference>
<evidence type="ECO:0000256" key="4">
    <source>
        <dbReference type="ARBA" id="ARBA00023134"/>
    </source>
</evidence>
<dbReference type="Gene3D" id="3.40.50.300">
    <property type="entry name" value="P-loop containing nucleotide triphosphate hydrolases"/>
    <property type="match status" value="1"/>
</dbReference>
<name>A0A140L8L0_9FIRM</name>
<evidence type="ECO:0000256" key="5">
    <source>
        <dbReference type="ARBA" id="ARBA00023186"/>
    </source>
</evidence>
<keyword evidence="4" id="KW-0342">GTP-binding</keyword>
<dbReference type="SUPFAM" id="SSF52540">
    <property type="entry name" value="P-loop containing nucleoside triphosphate hydrolases"/>
    <property type="match status" value="1"/>
</dbReference>
<dbReference type="STRING" id="520764.AN618_13680"/>
<accession>A0A140L8L0</accession>
<evidence type="ECO:0000259" key="6">
    <source>
        <dbReference type="SMART" id="SM00382"/>
    </source>
</evidence>
<dbReference type="CDD" id="cd03114">
    <property type="entry name" value="MMAA-like"/>
    <property type="match status" value="1"/>
</dbReference>
<comment type="similarity">
    <text evidence="1">Belongs to the SIMIBI class G3E GTPase family. ArgK/MeaB subfamily.</text>
</comment>
<organism evidence="7 8">
    <name type="scientific">Fervidicola ferrireducens</name>
    <dbReference type="NCBI Taxonomy" id="520764"/>
    <lineage>
        <taxon>Bacteria</taxon>
        <taxon>Bacillati</taxon>
        <taxon>Bacillota</taxon>
        <taxon>Clostridia</taxon>
        <taxon>Thermosediminibacterales</taxon>
        <taxon>Thermosediminibacteraceae</taxon>
        <taxon>Fervidicola</taxon>
    </lineage>
</organism>
<feature type="domain" description="AAA+ ATPase" evidence="6">
    <location>
        <begin position="42"/>
        <end position="219"/>
    </location>
</feature>
<dbReference type="PANTHER" id="PTHR43087">
    <property type="entry name" value="LYSINE/ARGININE/ORNITHINE TRANSPORT SYSTEM KINASE"/>
    <property type="match status" value="1"/>
</dbReference>
<evidence type="ECO:0000256" key="3">
    <source>
        <dbReference type="ARBA" id="ARBA00022801"/>
    </source>
</evidence>
<dbReference type="OrthoDB" id="9778292at2"/>
<dbReference type="GO" id="GO:0003924">
    <property type="term" value="F:GTPase activity"/>
    <property type="evidence" value="ECO:0007669"/>
    <property type="project" value="InterPro"/>
</dbReference>
<dbReference type="EC" id="3.6.-.-" evidence="7"/>
<dbReference type="InterPro" id="IPR052040">
    <property type="entry name" value="GTPase/Isobutyryl-CoA_mutase"/>
</dbReference>
<dbReference type="Proteomes" id="UP000070427">
    <property type="component" value="Unassembled WGS sequence"/>
</dbReference>
<dbReference type="PANTHER" id="PTHR43087:SF1">
    <property type="entry name" value="LAO_AO TRANSPORT SYSTEM ATPASE"/>
    <property type="match status" value="1"/>
</dbReference>
<sequence length="312" mass="34126">MELVEGILKKDKKTAARLITLIEREDPKAIDALKKLYKHTGNSYIIGITGPPGAGKSSLVNELAKKMRAKGKTVGIIAVDPTSPFTGGALLGDRIRMQDLTLDPGIFIRSMASRGSLGGIAKAAYDAVNVLDAFGMDYIIIETVGVGQTEIDIVKVADMVVVVLVPGLGDDVQAIKAGIMEIADIFAVNKSDREGADKLVTEIEMMLDLSQKEFDLKPPIIKTVATTGIGIDELEAKISEHLSYIQNKGLLEQKRKEKTREKFMELIKFHISKMIFQEKGDIIETLLKDISNKVIDPYTAMEKLLQSIIKGE</sequence>
<keyword evidence="2" id="KW-0547">Nucleotide-binding</keyword>
<dbReference type="InterPro" id="IPR005129">
    <property type="entry name" value="GTPase_ArgK"/>
</dbReference>
<dbReference type="InterPro" id="IPR003593">
    <property type="entry name" value="AAA+_ATPase"/>
</dbReference>
<proteinExistence type="inferred from homology"/>
<dbReference type="NCBIfam" id="TIGR00750">
    <property type="entry name" value="lao"/>
    <property type="match status" value="1"/>
</dbReference>
<dbReference type="SMART" id="SM00382">
    <property type="entry name" value="AAA"/>
    <property type="match status" value="1"/>
</dbReference>
<dbReference type="PATRIC" id="fig|520764.3.peg.1422"/>
<evidence type="ECO:0000256" key="1">
    <source>
        <dbReference type="ARBA" id="ARBA00009625"/>
    </source>
</evidence>
<keyword evidence="3 7" id="KW-0378">Hydrolase</keyword>
<comment type="caution">
    <text evidence="7">The sequence shown here is derived from an EMBL/GenBank/DDBJ whole genome shotgun (WGS) entry which is preliminary data.</text>
</comment>
<dbReference type="InParanoid" id="A0A140L8L0"/>